<feature type="transmembrane region" description="Helical" evidence="1">
    <location>
        <begin position="46"/>
        <end position="64"/>
    </location>
</feature>
<protein>
    <submittedName>
        <fullName evidence="2">DUF1146 family protein</fullName>
    </submittedName>
</protein>
<evidence type="ECO:0000313" key="3">
    <source>
        <dbReference type="Proteomes" id="UP001209318"/>
    </source>
</evidence>
<proteinExistence type="predicted"/>
<dbReference type="NCBIfam" id="TIGR02327">
    <property type="entry name" value="int_mem_ywzB"/>
    <property type="match status" value="1"/>
</dbReference>
<dbReference type="RefSeq" id="WP_263072503.1">
    <property type="nucleotide sequence ID" value="NZ_JAOUSF010000002.1"/>
</dbReference>
<comment type="caution">
    <text evidence="2">The sequence shown here is derived from an EMBL/GenBank/DDBJ whole genome shotgun (WGS) entry which is preliminary data.</text>
</comment>
<dbReference type="InterPro" id="IPR009526">
    <property type="entry name" value="DUF1146"/>
</dbReference>
<evidence type="ECO:0000256" key="1">
    <source>
        <dbReference type="SAM" id="Phobius"/>
    </source>
</evidence>
<sequence length="78" mass="9006">MLAEFGMSSVLSILSHLLFIGLAWWALQAINYEKFLRPNRVTQARLLLIFVAIMLGTAVSNFFLDYINWAQQIPYILE</sequence>
<dbReference type="EMBL" id="JAOUSF010000002">
    <property type="protein sequence ID" value="MCU9613294.1"/>
    <property type="molecule type" value="Genomic_DNA"/>
</dbReference>
<keyword evidence="1" id="KW-0812">Transmembrane</keyword>
<keyword evidence="1" id="KW-0472">Membrane</keyword>
<organism evidence="2 3">
    <name type="scientific">Perspicuibacillus lycopersici</name>
    <dbReference type="NCBI Taxonomy" id="1325689"/>
    <lineage>
        <taxon>Bacteria</taxon>
        <taxon>Bacillati</taxon>
        <taxon>Bacillota</taxon>
        <taxon>Bacilli</taxon>
        <taxon>Bacillales</taxon>
        <taxon>Bacillaceae</taxon>
        <taxon>Perspicuibacillus</taxon>
    </lineage>
</organism>
<dbReference type="AlphaFoldDB" id="A0AAE3ITR9"/>
<name>A0AAE3ITR9_9BACI</name>
<keyword evidence="1" id="KW-1133">Transmembrane helix</keyword>
<reference evidence="2" key="1">
    <citation type="submission" date="2022-10" db="EMBL/GenBank/DDBJ databases">
        <title>Description of Fervidibacillus gen. nov. in the family Fervidibacillaceae fam. nov. with two species, Fervidibacillus albus sp. nov., and Fervidibacillus halotolerans sp. nov., isolated from tidal flat sediments.</title>
        <authorList>
            <person name="Kwon K.K."/>
            <person name="Yang S.-H."/>
        </authorList>
    </citation>
    <scope>NUCLEOTIDE SEQUENCE</scope>
    <source>
        <strain evidence="2">JCM 19140</strain>
    </source>
</reference>
<keyword evidence="3" id="KW-1185">Reference proteome</keyword>
<dbReference type="Proteomes" id="UP001209318">
    <property type="component" value="Unassembled WGS sequence"/>
</dbReference>
<feature type="transmembrane region" description="Helical" evidence="1">
    <location>
        <begin position="6"/>
        <end position="25"/>
    </location>
</feature>
<evidence type="ECO:0000313" key="2">
    <source>
        <dbReference type="EMBL" id="MCU9613294.1"/>
    </source>
</evidence>
<accession>A0AAE3ITR9</accession>
<dbReference type="Pfam" id="PF06612">
    <property type="entry name" value="DUF1146"/>
    <property type="match status" value="1"/>
</dbReference>
<gene>
    <name evidence="2" type="ORF">OEV98_06970</name>
</gene>